<dbReference type="PANTHER" id="PTHR47965:SF63">
    <property type="entry name" value="OS01G0937200 PROTEIN"/>
    <property type="match status" value="1"/>
</dbReference>
<feature type="signal peptide" evidence="2">
    <location>
        <begin position="1"/>
        <end position="23"/>
    </location>
</feature>
<dbReference type="AlphaFoldDB" id="A0A2U1NSC4"/>
<evidence type="ECO:0000313" key="4">
    <source>
        <dbReference type="EMBL" id="PWA76416.1"/>
    </source>
</evidence>
<reference evidence="4 5" key="1">
    <citation type="journal article" date="2018" name="Mol. Plant">
        <title>The genome of Artemisia annua provides insight into the evolution of Asteraceae family and artemisinin biosynthesis.</title>
        <authorList>
            <person name="Shen Q."/>
            <person name="Zhang L."/>
            <person name="Liao Z."/>
            <person name="Wang S."/>
            <person name="Yan T."/>
            <person name="Shi P."/>
            <person name="Liu M."/>
            <person name="Fu X."/>
            <person name="Pan Q."/>
            <person name="Wang Y."/>
            <person name="Lv Z."/>
            <person name="Lu X."/>
            <person name="Zhang F."/>
            <person name="Jiang W."/>
            <person name="Ma Y."/>
            <person name="Chen M."/>
            <person name="Hao X."/>
            <person name="Li L."/>
            <person name="Tang Y."/>
            <person name="Lv G."/>
            <person name="Zhou Y."/>
            <person name="Sun X."/>
            <person name="Brodelius P.E."/>
            <person name="Rose J.K.C."/>
            <person name="Tang K."/>
        </authorList>
    </citation>
    <scope>NUCLEOTIDE SEQUENCE [LARGE SCALE GENOMIC DNA]</scope>
    <source>
        <strain evidence="5">cv. Huhao1</strain>
        <tissue evidence="4">Leaf</tissue>
    </source>
</reference>
<gene>
    <name evidence="4" type="ORF">CTI12_AA234020</name>
</gene>
<dbReference type="PANTHER" id="PTHR47965">
    <property type="entry name" value="ASPARTYL PROTEASE-RELATED"/>
    <property type="match status" value="1"/>
</dbReference>
<keyword evidence="2" id="KW-0732">Signal</keyword>
<keyword evidence="5" id="KW-1185">Reference proteome</keyword>
<dbReference type="STRING" id="35608.A0A2U1NSC4"/>
<dbReference type="InterPro" id="IPR033121">
    <property type="entry name" value="PEPTIDASE_A1"/>
</dbReference>
<dbReference type="PROSITE" id="PS51767">
    <property type="entry name" value="PEPTIDASE_A1"/>
    <property type="match status" value="1"/>
</dbReference>
<dbReference type="InterPro" id="IPR032861">
    <property type="entry name" value="TAXi_N"/>
</dbReference>
<proteinExistence type="inferred from homology"/>
<feature type="chain" id="PRO_5015582601" evidence="2">
    <location>
        <begin position="24"/>
        <end position="422"/>
    </location>
</feature>
<dbReference type="Pfam" id="PF14543">
    <property type="entry name" value="TAXi_N"/>
    <property type="match status" value="1"/>
</dbReference>
<name>A0A2U1NSC4_ARTAN</name>
<dbReference type="EMBL" id="PKPP01002272">
    <property type="protein sequence ID" value="PWA76416.1"/>
    <property type="molecule type" value="Genomic_DNA"/>
</dbReference>
<evidence type="ECO:0000256" key="1">
    <source>
        <dbReference type="ARBA" id="ARBA00007447"/>
    </source>
</evidence>
<sequence length="422" mass="46408">MNHILQVVVLILGFISYQHQAIAQSELPYNSFFLPLNKHTDAAKPLYSAQIMRTNTNYLIDIDAPFSWFGCWPTWNMQPGNYCPGICTPAVSCYENICNKVRTSSSSKSPSCPPAQDSDYEGECYCPYNVVDSLDGRCVISYLSNDTFDVKTSNGRNPLPPIYSANANVGCVDPSTAFQSYPKDVTGVMALSTSPYALPASLNQPPLNKTLSLCLPSSTAAHGILFYGNGPYYLSDVDVRGLLSYTPLLKRPDSFGYFIGVNSFVIKKRSVDLPGNTTAKLSTTEPYTTLRTDIYNPVVRRFSLVTKRIPKANPIAPFSLCYSTSTNGTQAALKVPDIDINLQDGKKWTISTANSIKQITEDVACLAFVDGGAKSEHAIVIGTHQFEDNFLLFDLENSTFGFSSSLLRKQTSCANFDFTMHD</sequence>
<dbReference type="Pfam" id="PF14541">
    <property type="entry name" value="TAXi_C"/>
    <property type="match status" value="1"/>
</dbReference>
<dbReference type="SUPFAM" id="SSF50630">
    <property type="entry name" value="Acid proteases"/>
    <property type="match status" value="1"/>
</dbReference>
<evidence type="ECO:0000256" key="2">
    <source>
        <dbReference type="SAM" id="SignalP"/>
    </source>
</evidence>
<dbReference type="GO" id="GO:0006508">
    <property type="term" value="P:proteolysis"/>
    <property type="evidence" value="ECO:0007669"/>
    <property type="project" value="InterPro"/>
</dbReference>
<dbReference type="Proteomes" id="UP000245207">
    <property type="component" value="Unassembled WGS sequence"/>
</dbReference>
<comment type="similarity">
    <text evidence="1">Belongs to the peptidase A1 family.</text>
</comment>
<evidence type="ECO:0000259" key="3">
    <source>
        <dbReference type="PROSITE" id="PS51767"/>
    </source>
</evidence>
<organism evidence="4 5">
    <name type="scientific">Artemisia annua</name>
    <name type="common">Sweet wormwood</name>
    <dbReference type="NCBI Taxonomy" id="35608"/>
    <lineage>
        <taxon>Eukaryota</taxon>
        <taxon>Viridiplantae</taxon>
        <taxon>Streptophyta</taxon>
        <taxon>Embryophyta</taxon>
        <taxon>Tracheophyta</taxon>
        <taxon>Spermatophyta</taxon>
        <taxon>Magnoliopsida</taxon>
        <taxon>eudicotyledons</taxon>
        <taxon>Gunneridae</taxon>
        <taxon>Pentapetalae</taxon>
        <taxon>asterids</taxon>
        <taxon>campanulids</taxon>
        <taxon>Asterales</taxon>
        <taxon>Asteraceae</taxon>
        <taxon>Asteroideae</taxon>
        <taxon>Anthemideae</taxon>
        <taxon>Artemisiinae</taxon>
        <taxon>Artemisia</taxon>
    </lineage>
</organism>
<evidence type="ECO:0000313" key="5">
    <source>
        <dbReference type="Proteomes" id="UP000245207"/>
    </source>
</evidence>
<dbReference type="OrthoDB" id="1258937at2759"/>
<feature type="domain" description="Peptidase A1" evidence="3">
    <location>
        <begin position="45"/>
        <end position="403"/>
    </location>
</feature>
<protein>
    <submittedName>
        <fullName evidence="4">Aspartic peptidase A1 family</fullName>
    </submittedName>
</protein>
<dbReference type="InterPro" id="IPR021109">
    <property type="entry name" value="Peptidase_aspartic_dom_sf"/>
</dbReference>
<dbReference type="InterPro" id="IPR001461">
    <property type="entry name" value="Aspartic_peptidase_A1"/>
</dbReference>
<comment type="caution">
    <text evidence="4">The sequence shown here is derived from an EMBL/GenBank/DDBJ whole genome shotgun (WGS) entry which is preliminary data.</text>
</comment>
<dbReference type="Gene3D" id="2.40.70.10">
    <property type="entry name" value="Acid Proteases"/>
    <property type="match status" value="2"/>
</dbReference>
<dbReference type="GO" id="GO:0004190">
    <property type="term" value="F:aspartic-type endopeptidase activity"/>
    <property type="evidence" value="ECO:0007669"/>
    <property type="project" value="InterPro"/>
</dbReference>
<dbReference type="InterPro" id="IPR032799">
    <property type="entry name" value="TAXi_C"/>
</dbReference>
<accession>A0A2U1NSC4</accession>